<reference evidence="1" key="1">
    <citation type="submission" date="2021-01" db="EMBL/GenBank/DDBJ databases">
        <authorList>
            <person name="Li R."/>
            <person name="Bekaert M."/>
        </authorList>
    </citation>
    <scope>NUCLEOTIDE SEQUENCE</scope>
    <source>
        <strain evidence="1">Farmed</strain>
    </source>
</reference>
<evidence type="ECO:0000313" key="1">
    <source>
        <dbReference type="EMBL" id="CAE1156130.1"/>
    </source>
</evidence>
<dbReference type="Proteomes" id="UP000597762">
    <property type="component" value="Unassembled WGS sequence"/>
</dbReference>
<keyword evidence="2" id="KW-1185">Reference proteome</keyword>
<evidence type="ECO:0000313" key="2">
    <source>
        <dbReference type="Proteomes" id="UP000597762"/>
    </source>
</evidence>
<dbReference type="AlphaFoldDB" id="A0A812ATB2"/>
<organism evidence="1 2">
    <name type="scientific">Acanthosepion pharaonis</name>
    <name type="common">Pharaoh cuttlefish</name>
    <name type="synonym">Sepia pharaonis</name>
    <dbReference type="NCBI Taxonomy" id="158019"/>
    <lineage>
        <taxon>Eukaryota</taxon>
        <taxon>Metazoa</taxon>
        <taxon>Spiralia</taxon>
        <taxon>Lophotrochozoa</taxon>
        <taxon>Mollusca</taxon>
        <taxon>Cephalopoda</taxon>
        <taxon>Coleoidea</taxon>
        <taxon>Decapodiformes</taxon>
        <taxon>Sepiida</taxon>
        <taxon>Sepiina</taxon>
        <taxon>Sepiidae</taxon>
        <taxon>Acanthosepion</taxon>
    </lineage>
</organism>
<dbReference type="EMBL" id="CAHIKZ030000150">
    <property type="protein sequence ID" value="CAE1156130.1"/>
    <property type="molecule type" value="Genomic_DNA"/>
</dbReference>
<sequence length="204" mass="23332">MEYESRAVVIASFRVGKKPAEVMAWFGFKRNFVMDIWRKWKAFENKDEFTAKRKTHNVCSSTGRTDEFVAAVKETVDNDGSQSYAKIAADMGRHKSTICQTIKRVIGYSSYRKSQPLLITNASNESRKVKTASLLTEFNHGSAVMLRFFSDEKNFIQDQTSNRQLDPVVKHTKFPSSVMVLWRHFQQGGRHASVLLSKGSESHR</sequence>
<gene>
    <name evidence="1" type="ORF">SPHA_4674</name>
</gene>
<protein>
    <submittedName>
        <fullName evidence="1">Uncharacterized protein</fullName>
    </submittedName>
</protein>
<proteinExistence type="predicted"/>
<dbReference type="OrthoDB" id="7540217at2759"/>
<name>A0A812ATB2_ACAPH</name>
<accession>A0A812ATB2</accession>
<comment type="caution">
    <text evidence="1">The sequence shown here is derived from an EMBL/GenBank/DDBJ whole genome shotgun (WGS) entry which is preliminary data.</text>
</comment>